<organism evidence="5 6">
    <name type="scientific">Halalkalibacter kiskunsagensis</name>
    <dbReference type="NCBI Taxonomy" id="1548599"/>
    <lineage>
        <taxon>Bacteria</taxon>
        <taxon>Bacillati</taxon>
        <taxon>Bacillota</taxon>
        <taxon>Bacilli</taxon>
        <taxon>Bacillales</taxon>
        <taxon>Bacillaceae</taxon>
        <taxon>Halalkalibacter</taxon>
    </lineage>
</organism>
<dbReference type="PANTHER" id="PTHR11496">
    <property type="entry name" value="ALCOHOL DEHYDROGENASE"/>
    <property type="match status" value="1"/>
</dbReference>
<feature type="domain" description="Alcohol dehydrogenase iron-type/glycerol dehydrogenase GldA" evidence="3">
    <location>
        <begin position="10"/>
        <end position="175"/>
    </location>
</feature>
<dbReference type="Proteomes" id="UP001589838">
    <property type="component" value="Unassembled WGS sequence"/>
</dbReference>
<dbReference type="EC" id="1.1.1.-" evidence="5"/>
<dbReference type="Gene3D" id="1.20.1090.10">
    <property type="entry name" value="Dehydroquinate synthase-like - alpha domain"/>
    <property type="match status" value="1"/>
</dbReference>
<dbReference type="Pfam" id="PF25137">
    <property type="entry name" value="ADH_Fe_C"/>
    <property type="match status" value="1"/>
</dbReference>
<dbReference type="SUPFAM" id="SSF56796">
    <property type="entry name" value="Dehydroquinate synthase-like"/>
    <property type="match status" value="1"/>
</dbReference>
<comment type="similarity">
    <text evidence="1">Belongs to the iron-containing alcohol dehydrogenase family.</text>
</comment>
<evidence type="ECO:0000256" key="2">
    <source>
        <dbReference type="ARBA" id="ARBA00023002"/>
    </source>
</evidence>
<reference evidence="5 6" key="1">
    <citation type="submission" date="2024-09" db="EMBL/GenBank/DDBJ databases">
        <authorList>
            <person name="Sun Q."/>
            <person name="Mori K."/>
        </authorList>
    </citation>
    <scope>NUCLEOTIDE SEQUENCE [LARGE SCALE GENOMIC DNA]</scope>
    <source>
        <strain evidence="5 6">NCAIM B.02610</strain>
    </source>
</reference>
<evidence type="ECO:0000313" key="5">
    <source>
        <dbReference type="EMBL" id="MFC0468990.1"/>
    </source>
</evidence>
<evidence type="ECO:0000259" key="4">
    <source>
        <dbReference type="Pfam" id="PF25137"/>
    </source>
</evidence>
<gene>
    <name evidence="5" type="ORF">ACFFHM_00030</name>
</gene>
<protein>
    <submittedName>
        <fullName evidence="5">Iron-containing alcohol dehydrogenase</fullName>
        <ecNumber evidence="5">1.1.1.-</ecNumber>
    </submittedName>
</protein>
<dbReference type="Pfam" id="PF00465">
    <property type="entry name" value="Fe-ADH"/>
    <property type="match status" value="1"/>
</dbReference>
<dbReference type="Gene3D" id="3.40.50.1970">
    <property type="match status" value="1"/>
</dbReference>
<evidence type="ECO:0000256" key="1">
    <source>
        <dbReference type="ARBA" id="ARBA00007358"/>
    </source>
</evidence>
<feature type="domain" description="Fe-containing alcohol dehydrogenase-like C-terminal" evidence="4">
    <location>
        <begin position="186"/>
        <end position="382"/>
    </location>
</feature>
<dbReference type="InterPro" id="IPR039697">
    <property type="entry name" value="Alcohol_dehydrogenase_Fe"/>
</dbReference>
<dbReference type="EMBL" id="JBHLUX010000001">
    <property type="protein sequence ID" value="MFC0468990.1"/>
    <property type="molecule type" value="Genomic_DNA"/>
</dbReference>
<proteinExistence type="inferred from homology"/>
<dbReference type="GO" id="GO:0016491">
    <property type="term" value="F:oxidoreductase activity"/>
    <property type="evidence" value="ECO:0007669"/>
    <property type="project" value="UniProtKB-KW"/>
</dbReference>
<keyword evidence="6" id="KW-1185">Reference proteome</keyword>
<dbReference type="InterPro" id="IPR056798">
    <property type="entry name" value="ADH_Fe_C"/>
</dbReference>
<name>A0ABV6K6P6_9BACI</name>
<dbReference type="RefSeq" id="WP_335963288.1">
    <property type="nucleotide sequence ID" value="NZ_JAXBLX010000046.1"/>
</dbReference>
<keyword evidence="2 5" id="KW-0560">Oxidoreductase</keyword>
<evidence type="ECO:0000313" key="6">
    <source>
        <dbReference type="Proteomes" id="UP001589838"/>
    </source>
</evidence>
<sequence>MFVSEFKIANKLLTGSDSLKRLGEEVKCLKIESVLIITDEILEQAGVVEKVKRELQEFHVGVYNRVKPEPEVGLVEDCVNEIKKGHYEGLIAVGGGSAIDIAKAASVVYTNHSPIEEMFGVDQVKEAGLPLIAIPTTAGTGSEVTNITILSDKKEQLKKGIVSAHLLPNVAIVSPEMTLTCPKSVTAASGIDALVHAVEAYISVNASPITDALAIKAVKMIGEFLPKAYANPYDHEAREAMVTGSLMAGMAFGNAGVGAVHALAYPLGGRFNIAHGVSNAVLLPYVMEWNKISCLSKFKDIAEALGIDTRNLSTHEAADRAIDEMKRLSRYVEIPESLQDFGIPESVIPDMAIDASKAKRLMDNNPRALSVNDIEKIYQSAYQRGSYHAVEAKERW</sequence>
<comment type="caution">
    <text evidence="5">The sequence shown here is derived from an EMBL/GenBank/DDBJ whole genome shotgun (WGS) entry which is preliminary data.</text>
</comment>
<dbReference type="PANTHER" id="PTHR11496:SF102">
    <property type="entry name" value="ALCOHOL DEHYDROGENASE 4"/>
    <property type="match status" value="1"/>
</dbReference>
<evidence type="ECO:0000259" key="3">
    <source>
        <dbReference type="Pfam" id="PF00465"/>
    </source>
</evidence>
<dbReference type="InterPro" id="IPR001670">
    <property type="entry name" value="ADH_Fe/GldA"/>
</dbReference>
<accession>A0ABV6K6P6</accession>
<dbReference type="CDD" id="cd08551">
    <property type="entry name" value="Fe-ADH"/>
    <property type="match status" value="1"/>
</dbReference>